<evidence type="ECO:0000313" key="2">
    <source>
        <dbReference type="EMBL" id="KIW39132.1"/>
    </source>
</evidence>
<dbReference type="Proteomes" id="UP000053342">
    <property type="component" value="Unassembled WGS sequence"/>
</dbReference>
<reference evidence="2 3" key="1">
    <citation type="submission" date="2015-01" db="EMBL/GenBank/DDBJ databases">
        <title>The Genome Sequence of Exophiala oligosperma CBS72588.</title>
        <authorList>
            <consortium name="The Broad Institute Genomics Platform"/>
            <person name="Cuomo C."/>
            <person name="de Hoog S."/>
            <person name="Gorbushina A."/>
            <person name="Stielow B."/>
            <person name="Teixiera M."/>
            <person name="Abouelleil A."/>
            <person name="Chapman S.B."/>
            <person name="Priest M."/>
            <person name="Young S.K."/>
            <person name="Wortman J."/>
            <person name="Nusbaum C."/>
            <person name="Birren B."/>
        </authorList>
    </citation>
    <scope>NUCLEOTIDE SEQUENCE [LARGE SCALE GENOMIC DNA]</scope>
    <source>
        <strain evidence="2 3">CBS 72588</strain>
    </source>
</reference>
<accession>A0A0D2BNP5</accession>
<dbReference type="RefSeq" id="XP_016259348.1">
    <property type="nucleotide sequence ID" value="XM_016410326.1"/>
</dbReference>
<dbReference type="SMART" id="SM00886">
    <property type="entry name" value="Dabb"/>
    <property type="match status" value="1"/>
</dbReference>
<dbReference type="Gene3D" id="3.30.70.100">
    <property type="match status" value="1"/>
</dbReference>
<keyword evidence="3" id="KW-1185">Reference proteome</keyword>
<protein>
    <recommendedName>
        <fullName evidence="1">Stress-response A/B barrel domain-containing protein</fullName>
    </recommendedName>
</protein>
<dbReference type="GeneID" id="27361010"/>
<feature type="domain" description="Stress-response A/B barrel" evidence="1">
    <location>
        <begin position="6"/>
        <end position="104"/>
    </location>
</feature>
<dbReference type="SUPFAM" id="SSF54909">
    <property type="entry name" value="Dimeric alpha+beta barrel"/>
    <property type="match status" value="1"/>
</dbReference>
<dbReference type="EMBL" id="KN847340">
    <property type="protein sequence ID" value="KIW39132.1"/>
    <property type="molecule type" value="Genomic_DNA"/>
</dbReference>
<dbReference type="InterPro" id="IPR011008">
    <property type="entry name" value="Dimeric_a/b-barrel"/>
</dbReference>
<sequence>MAPKYVKRVSLFKVPKEEDIDAIIAEYAVLRATAQKDGAPYIISNEATRVTNSSEERAQGFTLVAVTTFKSREDFEYYDKQCEAHAKIRSFIATRRTGVATIQYESEL</sequence>
<gene>
    <name evidence="2" type="ORF">PV06_08936</name>
</gene>
<evidence type="ECO:0000259" key="1">
    <source>
        <dbReference type="PROSITE" id="PS51502"/>
    </source>
</evidence>
<dbReference type="OrthoDB" id="3830014at2759"/>
<dbReference type="PROSITE" id="PS51502">
    <property type="entry name" value="S_R_A_B_BARREL"/>
    <property type="match status" value="1"/>
</dbReference>
<evidence type="ECO:0000313" key="3">
    <source>
        <dbReference type="Proteomes" id="UP000053342"/>
    </source>
</evidence>
<name>A0A0D2BNP5_9EURO</name>
<dbReference type="HOGENOM" id="CLU_120569_1_0_1"/>
<dbReference type="InterPro" id="IPR013097">
    <property type="entry name" value="Dabb"/>
</dbReference>
<dbReference type="AlphaFoldDB" id="A0A0D2BNP5"/>
<organism evidence="2 3">
    <name type="scientific">Exophiala oligosperma</name>
    <dbReference type="NCBI Taxonomy" id="215243"/>
    <lineage>
        <taxon>Eukaryota</taxon>
        <taxon>Fungi</taxon>
        <taxon>Dikarya</taxon>
        <taxon>Ascomycota</taxon>
        <taxon>Pezizomycotina</taxon>
        <taxon>Eurotiomycetes</taxon>
        <taxon>Chaetothyriomycetidae</taxon>
        <taxon>Chaetothyriales</taxon>
        <taxon>Herpotrichiellaceae</taxon>
        <taxon>Exophiala</taxon>
    </lineage>
</organism>
<dbReference type="Pfam" id="PF07876">
    <property type="entry name" value="Dabb"/>
    <property type="match status" value="1"/>
</dbReference>
<dbReference type="VEuPathDB" id="FungiDB:PV06_08936"/>
<proteinExistence type="predicted"/>